<proteinExistence type="predicted"/>
<accession>A0A4U7JK10</accession>
<evidence type="ECO:0000313" key="5">
    <source>
        <dbReference type="Proteomes" id="UP000306409"/>
    </source>
</evidence>
<keyword evidence="2 4" id="KW-0012">Acyltransferase</keyword>
<dbReference type="AlphaFoldDB" id="A0A4U7JK10"/>
<evidence type="ECO:0000256" key="1">
    <source>
        <dbReference type="ARBA" id="ARBA00022679"/>
    </source>
</evidence>
<dbReference type="PANTHER" id="PTHR10434">
    <property type="entry name" value="1-ACYL-SN-GLYCEROL-3-PHOSPHATE ACYLTRANSFERASE"/>
    <property type="match status" value="1"/>
</dbReference>
<reference evidence="4 5" key="1">
    <citation type="submission" date="2020-09" db="EMBL/GenBank/DDBJ databases">
        <title>Characterization and genome sequencing of Ruminiclostridium sp. nov. MA18.</title>
        <authorList>
            <person name="Rettenmaier R."/>
            <person name="Kowollik M.-L."/>
            <person name="Liebl W."/>
            <person name="Zverlov V."/>
        </authorList>
    </citation>
    <scope>NUCLEOTIDE SEQUENCE [LARGE SCALE GENOMIC DNA]</scope>
    <source>
        <strain evidence="4 5">MA18</strain>
    </source>
</reference>
<dbReference type="KEGG" id="rher:EHE19_007475"/>
<dbReference type="Pfam" id="PF01553">
    <property type="entry name" value="Acyltransferase"/>
    <property type="match status" value="1"/>
</dbReference>
<dbReference type="GO" id="GO:0006654">
    <property type="term" value="P:phosphatidic acid biosynthetic process"/>
    <property type="evidence" value="ECO:0007669"/>
    <property type="project" value="TreeGrafter"/>
</dbReference>
<dbReference type="InterPro" id="IPR002123">
    <property type="entry name" value="Plipid/glycerol_acylTrfase"/>
</dbReference>
<gene>
    <name evidence="4" type="ORF">EHE19_007475</name>
</gene>
<evidence type="ECO:0000259" key="3">
    <source>
        <dbReference type="SMART" id="SM00563"/>
    </source>
</evidence>
<evidence type="ECO:0000313" key="4">
    <source>
        <dbReference type="EMBL" id="QNU68793.1"/>
    </source>
</evidence>
<keyword evidence="5" id="KW-1185">Reference proteome</keyword>
<dbReference type="SMART" id="SM00563">
    <property type="entry name" value="PlsC"/>
    <property type="match status" value="1"/>
</dbReference>
<name>A0A4U7JK10_9FIRM</name>
<organism evidence="4 5">
    <name type="scientific">Ruminiclostridium herbifermentans</name>
    <dbReference type="NCBI Taxonomy" id="2488810"/>
    <lineage>
        <taxon>Bacteria</taxon>
        <taxon>Bacillati</taxon>
        <taxon>Bacillota</taxon>
        <taxon>Clostridia</taxon>
        <taxon>Eubacteriales</taxon>
        <taxon>Oscillospiraceae</taxon>
        <taxon>Ruminiclostridium</taxon>
    </lineage>
</organism>
<sequence>MLGKQFFNGDKYQTSGSKRIIFDKIFLNTRWYFVYTYVKVIIQARRLVGKGSFNMEKFANSSYKILQNIENCGGKVFIDGIENIKKAKGPVVFVSNHMSVLETFVFPCIIVPMKKITFVIKDVLTSIPAFGPIMKSLDPIVVSRKNSRQDLINVINQGKDRIANGTSVVLFPEGTRRVEFDPEKFNSLGIKLAKEAGVPIIPIAIKTDFWGNGKLIKDIGPIRRKEPICISFGEPIIISGNGKAEHKQIIEFITNRINDFKNIKI</sequence>
<dbReference type="Proteomes" id="UP000306409">
    <property type="component" value="Chromosome"/>
</dbReference>
<dbReference type="CDD" id="cd07989">
    <property type="entry name" value="LPLAT_AGPAT-like"/>
    <property type="match status" value="1"/>
</dbReference>
<dbReference type="GO" id="GO:0003841">
    <property type="term" value="F:1-acylglycerol-3-phosphate O-acyltransferase activity"/>
    <property type="evidence" value="ECO:0007669"/>
    <property type="project" value="TreeGrafter"/>
</dbReference>
<dbReference type="PANTHER" id="PTHR10434:SF40">
    <property type="entry name" value="1-ACYL-SN-GLYCEROL-3-PHOSPHATE ACYLTRANSFERASE"/>
    <property type="match status" value="1"/>
</dbReference>
<dbReference type="SUPFAM" id="SSF69593">
    <property type="entry name" value="Glycerol-3-phosphate (1)-acyltransferase"/>
    <property type="match status" value="1"/>
</dbReference>
<evidence type="ECO:0000256" key="2">
    <source>
        <dbReference type="ARBA" id="ARBA00023315"/>
    </source>
</evidence>
<dbReference type="OrthoDB" id="9803035at2"/>
<dbReference type="EMBL" id="CP061336">
    <property type="protein sequence ID" value="QNU68793.1"/>
    <property type="molecule type" value="Genomic_DNA"/>
</dbReference>
<keyword evidence="1 4" id="KW-0808">Transferase</keyword>
<feature type="domain" description="Phospholipid/glycerol acyltransferase" evidence="3">
    <location>
        <begin position="91"/>
        <end position="208"/>
    </location>
</feature>
<protein>
    <submittedName>
        <fullName evidence="4">1-acyl-sn-glycerol-3-phosphate acyltransferase</fullName>
    </submittedName>
</protein>